<sequence>MAYDGDPVIIQLLLAIRHGLFDFAKELISSGLDSEEMPIFLAQRPLIEAAHPGHEEMLKYLLTKVHDVNWKSPDGNTALMRAAASHAGPQTIQLLLLHNAHADATDSHGWIALMYAARLNAVEVTAMILKATAHPQVAD</sequence>
<dbReference type="RefSeq" id="XP_070900361.1">
    <property type="nucleotide sequence ID" value="XM_071045337.1"/>
</dbReference>
<keyword evidence="5" id="KW-1185">Reference proteome</keyword>
<dbReference type="SMART" id="SM00248">
    <property type="entry name" value="ANK"/>
    <property type="match status" value="4"/>
</dbReference>
<evidence type="ECO:0000256" key="1">
    <source>
        <dbReference type="ARBA" id="ARBA00022737"/>
    </source>
</evidence>
<proteinExistence type="predicted"/>
<protein>
    <submittedName>
        <fullName evidence="4">Ankyrin repeat-containing domain protein</fullName>
    </submittedName>
</protein>
<evidence type="ECO:0000256" key="3">
    <source>
        <dbReference type="PROSITE-ProRule" id="PRU00023"/>
    </source>
</evidence>
<gene>
    <name evidence="4" type="ORF">BJX68DRAFT_265871</name>
</gene>
<evidence type="ECO:0000313" key="5">
    <source>
        <dbReference type="Proteomes" id="UP001610444"/>
    </source>
</evidence>
<keyword evidence="2 3" id="KW-0040">ANK repeat</keyword>
<dbReference type="InterPro" id="IPR036770">
    <property type="entry name" value="Ankyrin_rpt-contain_sf"/>
</dbReference>
<dbReference type="GeneID" id="98160501"/>
<dbReference type="EMBL" id="JBFXLR010000016">
    <property type="protein sequence ID" value="KAL2852358.1"/>
    <property type="molecule type" value="Genomic_DNA"/>
</dbReference>
<dbReference type="Proteomes" id="UP001610444">
    <property type="component" value="Unassembled WGS sequence"/>
</dbReference>
<accession>A0ABR4KMB8</accession>
<dbReference type="InterPro" id="IPR002110">
    <property type="entry name" value="Ankyrin_rpt"/>
</dbReference>
<organism evidence="4 5">
    <name type="scientific">Aspergillus pseudodeflectus</name>
    <dbReference type="NCBI Taxonomy" id="176178"/>
    <lineage>
        <taxon>Eukaryota</taxon>
        <taxon>Fungi</taxon>
        <taxon>Dikarya</taxon>
        <taxon>Ascomycota</taxon>
        <taxon>Pezizomycotina</taxon>
        <taxon>Eurotiomycetes</taxon>
        <taxon>Eurotiomycetidae</taxon>
        <taxon>Eurotiales</taxon>
        <taxon>Aspergillaceae</taxon>
        <taxon>Aspergillus</taxon>
        <taxon>Aspergillus subgen. Nidulantes</taxon>
    </lineage>
</organism>
<feature type="repeat" description="ANK" evidence="3">
    <location>
        <begin position="74"/>
        <end position="107"/>
    </location>
</feature>
<dbReference type="Gene3D" id="1.25.40.20">
    <property type="entry name" value="Ankyrin repeat-containing domain"/>
    <property type="match status" value="1"/>
</dbReference>
<dbReference type="PANTHER" id="PTHR24173:SF74">
    <property type="entry name" value="ANKYRIN REPEAT DOMAIN-CONTAINING PROTEIN 16"/>
    <property type="match status" value="1"/>
</dbReference>
<evidence type="ECO:0000313" key="4">
    <source>
        <dbReference type="EMBL" id="KAL2852358.1"/>
    </source>
</evidence>
<dbReference type="PANTHER" id="PTHR24173">
    <property type="entry name" value="ANKYRIN REPEAT CONTAINING"/>
    <property type="match status" value="1"/>
</dbReference>
<evidence type="ECO:0000256" key="2">
    <source>
        <dbReference type="ARBA" id="ARBA00023043"/>
    </source>
</evidence>
<keyword evidence="1" id="KW-0677">Repeat</keyword>
<dbReference type="Pfam" id="PF12796">
    <property type="entry name" value="Ank_2"/>
    <property type="match status" value="1"/>
</dbReference>
<comment type="caution">
    <text evidence="4">The sequence shown here is derived from an EMBL/GenBank/DDBJ whole genome shotgun (WGS) entry which is preliminary data.</text>
</comment>
<reference evidence="4 5" key="1">
    <citation type="submission" date="2024-07" db="EMBL/GenBank/DDBJ databases">
        <title>Section-level genome sequencing and comparative genomics of Aspergillus sections Usti and Cavernicolus.</title>
        <authorList>
            <consortium name="Lawrence Berkeley National Laboratory"/>
            <person name="Nybo J.L."/>
            <person name="Vesth T.C."/>
            <person name="Theobald S."/>
            <person name="Frisvad J.C."/>
            <person name="Larsen T.O."/>
            <person name="Kjaerboelling I."/>
            <person name="Rothschild-Mancinelli K."/>
            <person name="Lyhne E.K."/>
            <person name="Kogle M.E."/>
            <person name="Barry K."/>
            <person name="Clum A."/>
            <person name="Na H."/>
            <person name="Ledsgaard L."/>
            <person name="Lin J."/>
            <person name="Lipzen A."/>
            <person name="Kuo A."/>
            <person name="Riley R."/>
            <person name="Mondo S."/>
            <person name="LaButti K."/>
            <person name="Haridas S."/>
            <person name="Pangalinan J."/>
            <person name="Salamov A.A."/>
            <person name="Simmons B.A."/>
            <person name="Magnuson J.K."/>
            <person name="Chen J."/>
            <person name="Drula E."/>
            <person name="Henrissat B."/>
            <person name="Wiebenga A."/>
            <person name="Lubbers R.J."/>
            <person name="Gomes A.C."/>
            <person name="Macurrencykelacurrency M.R."/>
            <person name="Stajich J."/>
            <person name="Grigoriev I.V."/>
            <person name="Mortensen U.H."/>
            <person name="De vries R.P."/>
            <person name="Baker S.E."/>
            <person name="Andersen M.R."/>
        </authorList>
    </citation>
    <scope>NUCLEOTIDE SEQUENCE [LARGE SCALE GENOMIC DNA]</scope>
    <source>
        <strain evidence="4 5">CBS 756.74</strain>
    </source>
</reference>
<dbReference type="PROSITE" id="PS50088">
    <property type="entry name" value="ANK_REPEAT"/>
    <property type="match status" value="1"/>
</dbReference>
<dbReference type="SUPFAM" id="SSF48403">
    <property type="entry name" value="Ankyrin repeat"/>
    <property type="match status" value="1"/>
</dbReference>
<name>A0ABR4KMB8_9EURO</name>